<dbReference type="EMBL" id="JBEDUW010000003">
    <property type="protein sequence ID" value="KAK9941128.1"/>
    <property type="molecule type" value="Genomic_DNA"/>
</dbReference>
<evidence type="ECO:0000256" key="6">
    <source>
        <dbReference type="ARBA" id="ARBA00022670"/>
    </source>
</evidence>
<keyword evidence="5" id="KW-0964">Secreted</keyword>
<reference evidence="18 19" key="1">
    <citation type="journal article" date="2023" name="G3 (Bethesda)">
        <title>A chromosome-length genome assembly and annotation of blackberry (Rubus argutus, cv. 'Hillquist').</title>
        <authorList>
            <person name="Bruna T."/>
            <person name="Aryal R."/>
            <person name="Dudchenko O."/>
            <person name="Sargent D.J."/>
            <person name="Mead D."/>
            <person name="Buti M."/>
            <person name="Cavallini A."/>
            <person name="Hytonen T."/>
            <person name="Andres J."/>
            <person name="Pham M."/>
            <person name="Weisz D."/>
            <person name="Mascagni F."/>
            <person name="Usai G."/>
            <person name="Natali L."/>
            <person name="Bassil N."/>
            <person name="Fernandez G.E."/>
            <person name="Lomsadze A."/>
            <person name="Armour M."/>
            <person name="Olukolu B."/>
            <person name="Poorten T."/>
            <person name="Britton C."/>
            <person name="Davik J."/>
            <person name="Ashrafi H."/>
            <person name="Aiden E.L."/>
            <person name="Borodovsky M."/>
            <person name="Worthington M."/>
        </authorList>
    </citation>
    <scope>NUCLEOTIDE SEQUENCE [LARGE SCALE GENOMIC DNA]</scope>
    <source>
        <strain evidence="18">PI 553951</strain>
    </source>
</reference>
<dbReference type="PANTHER" id="PTHR10795">
    <property type="entry name" value="PROPROTEIN CONVERTASE SUBTILISIN/KEXIN"/>
    <property type="match status" value="1"/>
</dbReference>
<dbReference type="FunFam" id="3.30.70.80:FF:000002">
    <property type="entry name" value="Subtilisin-like protease SBT5.3"/>
    <property type="match status" value="1"/>
</dbReference>
<evidence type="ECO:0000256" key="7">
    <source>
        <dbReference type="ARBA" id="ARBA00022729"/>
    </source>
</evidence>
<dbReference type="FunFam" id="3.40.50.200:FF:000006">
    <property type="entry name" value="Subtilisin-like protease SBT1.5"/>
    <property type="match status" value="1"/>
</dbReference>
<evidence type="ECO:0000256" key="4">
    <source>
        <dbReference type="ARBA" id="ARBA00022523"/>
    </source>
</evidence>
<comment type="function">
    <text evidence="1">Required for arbuscular mycorrhiza (AM) development during AM symbiosis with AM fungi (e.g. Glomeromycota intraradices).</text>
</comment>
<proteinExistence type="inferred from homology"/>
<feature type="domain" description="Inhibitor I9" evidence="16">
    <location>
        <begin position="31"/>
        <end position="116"/>
    </location>
</feature>
<dbReference type="GO" id="GO:0048046">
    <property type="term" value="C:apoplast"/>
    <property type="evidence" value="ECO:0007669"/>
    <property type="project" value="UniProtKB-SubCell"/>
</dbReference>
<keyword evidence="8 12" id="KW-0378">Hydrolase</keyword>
<gene>
    <name evidence="18" type="ORF">M0R45_017755</name>
</gene>
<feature type="domain" description="Subtilisin-like protease fibronectin type-III" evidence="17">
    <location>
        <begin position="682"/>
        <end position="778"/>
    </location>
</feature>
<dbReference type="CDD" id="cd02120">
    <property type="entry name" value="PA_subtilisin_like"/>
    <property type="match status" value="1"/>
</dbReference>
<dbReference type="GO" id="GO:0006508">
    <property type="term" value="P:proteolysis"/>
    <property type="evidence" value="ECO:0007669"/>
    <property type="project" value="UniProtKB-KW"/>
</dbReference>
<dbReference type="InterPro" id="IPR010259">
    <property type="entry name" value="S8pro/Inhibitor_I9"/>
</dbReference>
<dbReference type="CDD" id="cd04852">
    <property type="entry name" value="Peptidases_S8_3"/>
    <property type="match status" value="1"/>
</dbReference>
<dbReference type="Pfam" id="PF00082">
    <property type="entry name" value="Peptidase_S8"/>
    <property type="match status" value="1"/>
</dbReference>
<comment type="subcellular location">
    <subcellularLocation>
        <location evidence="2">Secreted</location>
        <location evidence="2">Extracellular space</location>
        <location evidence="2">Apoplast</location>
    </subcellularLocation>
</comment>
<feature type="chain" id="PRO_5043531041" description="Subtilisin-like protease" evidence="13">
    <location>
        <begin position="22"/>
        <end position="781"/>
    </location>
</feature>
<evidence type="ECO:0000256" key="9">
    <source>
        <dbReference type="ARBA" id="ARBA00022825"/>
    </source>
</evidence>
<feature type="active site" description="Charge relay system" evidence="11 12">
    <location>
        <position position="570"/>
    </location>
</feature>
<dbReference type="InterPro" id="IPR000209">
    <property type="entry name" value="Peptidase_S8/S53_dom"/>
</dbReference>
<dbReference type="Pfam" id="PF05922">
    <property type="entry name" value="Inhibitor_I9"/>
    <property type="match status" value="1"/>
</dbReference>
<evidence type="ECO:0000256" key="2">
    <source>
        <dbReference type="ARBA" id="ARBA00004271"/>
    </source>
</evidence>
<organism evidence="18 19">
    <name type="scientific">Rubus argutus</name>
    <name type="common">Southern blackberry</name>
    <dbReference type="NCBI Taxonomy" id="59490"/>
    <lineage>
        <taxon>Eukaryota</taxon>
        <taxon>Viridiplantae</taxon>
        <taxon>Streptophyta</taxon>
        <taxon>Embryophyta</taxon>
        <taxon>Tracheophyta</taxon>
        <taxon>Spermatophyta</taxon>
        <taxon>Magnoliopsida</taxon>
        <taxon>eudicotyledons</taxon>
        <taxon>Gunneridae</taxon>
        <taxon>Pentapetalae</taxon>
        <taxon>rosids</taxon>
        <taxon>fabids</taxon>
        <taxon>Rosales</taxon>
        <taxon>Rosaceae</taxon>
        <taxon>Rosoideae</taxon>
        <taxon>Rosoideae incertae sedis</taxon>
        <taxon>Rubus</taxon>
    </lineage>
</organism>
<accession>A0AAW1XZ96</accession>
<feature type="signal peptide" evidence="13">
    <location>
        <begin position="1"/>
        <end position="21"/>
    </location>
</feature>
<keyword evidence="19" id="KW-1185">Reference proteome</keyword>
<dbReference type="PRINTS" id="PR00723">
    <property type="entry name" value="SUBTILISIN"/>
</dbReference>
<evidence type="ECO:0000259" key="17">
    <source>
        <dbReference type="Pfam" id="PF17766"/>
    </source>
</evidence>
<feature type="domain" description="PA" evidence="15">
    <location>
        <begin position="410"/>
        <end position="484"/>
    </location>
</feature>
<evidence type="ECO:0000256" key="12">
    <source>
        <dbReference type="PROSITE-ProRule" id="PRU01240"/>
    </source>
</evidence>
<dbReference type="Gene3D" id="3.30.70.80">
    <property type="entry name" value="Peptidase S8 propeptide/proteinase inhibitor I9"/>
    <property type="match status" value="1"/>
</dbReference>
<evidence type="ECO:0000259" key="15">
    <source>
        <dbReference type="Pfam" id="PF02225"/>
    </source>
</evidence>
<dbReference type="InterPro" id="IPR046450">
    <property type="entry name" value="PA_dom_sf"/>
</dbReference>
<evidence type="ECO:0000259" key="16">
    <source>
        <dbReference type="Pfam" id="PF05922"/>
    </source>
</evidence>
<dbReference type="GO" id="GO:0009610">
    <property type="term" value="P:response to symbiotic fungus"/>
    <property type="evidence" value="ECO:0007669"/>
    <property type="project" value="UniProtKB-ARBA"/>
</dbReference>
<dbReference type="GO" id="GO:0004252">
    <property type="term" value="F:serine-type endopeptidase activity"/>
    <property type="evidence" value="ECO:0007669"/>
    <property type="project" value="UniProtKB-UniRule"/>
</dbReference>
<evidence type="ECO:0000256" key="13">
    <source>
        <dbReference type="SAM" id="SignalP"/>
    </source>
</evidence>
<comment type="similarity">
    <text evidence="3 12">Belongs to the peptidase S8 family.</text>
</comment>
<evidence type="ECO:0000256" key="10">
    <source>
        <dbReference type="ARBA" id="ARBA00023180"/>
    </source>
</evidence>
<keyword evidence="10" id="KW-0325">Glycoprotein</keyword>
<evidence type="ECO:0000313" key="19">
    <source>
        <dbReference type="Proteomes" id="UP001457282"/>
    </source>
</evidence>
<dbReference type="InterPro" id="IPR036852">
    <property type="entry name" value="Peptidase_S8/S53_dom_sf"/>
</dbReference>
<sequence length="781" mass="83501">MGHSSLLPLLLLSLLLLLTLSQMLADAAKKSYIVYLGAQPHGLNPTSVELDAVTNSHYNLLGTVLGSNERAQEAIFYSYTRQINGFAAVLDEEEASQIAKDPNVVSVFPNRKLKLHTTRSWEFLGVEDQNGVTHHGSIWKKAKFGENTIIGNLDTGVWPESKSFSDEGFGPIPSKWRGTCQLDTKDKVRCNRKLIGARYFNKGYLAYADISNATIAPEVVASPLDQEGHGSHTLSTAGGNFVSGANVFGHGNGTAKGGSPKARVAAYKVCWPSFVGGAEGGCFNADILAGFDAAISDGVDVLSVSVGGDPVEFFEDGISIGSFHAVKHGIIVVSSAGNSGPGRGTVSNVAPWMFTVGASTIDREFSSYVSFGKGKHLKGTSLSSKALPSRKFYPLISGANVNAATAPSLDSLLCLNGTLDPKKVKGKILVCLRGQNGRTEKGEIASLAGAVGMVLVNDEQSGDELIADPHVLPATHLTYNDGKRVYDYLNSTKIPLAHITRVKTLKGTKPAPYMAAFSSRGPSTIEPSILKPDITAPGVDIIAAYTGENSPTNSKLDKRRPPYMTLSGTSMSCPHVSGIVGLLKSLYPSWSPAAIKSAIMTTAIRRDNKEESILDSTKASATPFAYGAGHVHPNRVAKPGLVYDLTTDDYLNFLCAHGYNASVLKVFSDKPHKCSNTSSIADFNYPTITVPDLRDKPITISRRVKNVGTPGTYVAQVHAPSSVSVSVQPSRLKFKAVGEEKEFKVTLKAVGKVRNPDYVFGELKWSDGKHIVRSPISVLRF</sequence>
<evidence type="ECO:0000256" key="5">
    <source>
        <dbReference type="ARBA" id="ARBA00022525"/>
    </source>
</evidence>
<dbReference type="SUPFAM" id="SSF52025">
    <property type="entry name" value="PA domain"/>
    <property type="match status" value="1"/>
</dbReference>
<feature type="domain" description="Peptidase S8/S53" evidence="14">
    <location>
        <begin position="145"/>
        <end position="629"/>
    </location>
</feature>
<dbReference type="InterPro" id="IPR041469">
    <property type="entry name" value="Subtilisin-like_FN3"/>
</dbReference>
<dbReference type="FunFam" id="2.60.40.2310:FF:000001">
    <property type="entry name" value="Subtilisin-like protease SBT1.5"/>
    <property type="match status" value="1"/>
</dbReference>
<evidence type="ECO:0000256" key="1">
    <source>
        <dbReference type="ARBA" id="ARBA00002076"/>
    </source>
</evidence>
<feature type="active site" description="Charge relay system" evidence="11 12">
    <location>
        <position position="229"/>
    </location>
</feature>
<keyword evidence="4" id="KW-0052">Apoplast</keyword>
<dbReference type="InterPro" id="IPR023828">
    <property type="entry name" value="Peptidase_S8_Ser-AS"/>
</dbReference>
<evidence type="ECO:0000313" key="18">
    <source>
        <dbReference type="EMBL" id="KAK9941128.1"/>
    </source>
</evidence>
<dbReference type="InterPro" id="IPR034197">
    <property type="entry name" value="Peptidases_S8_3"/>
</dbReference>
<dbReference type="InterPro" id="IPR003137">
    <property type="entry name" value="PA_domain"/>
</dbReference>
<dbReference type="FunFam" id="3.50.30.30:FF:000005">
    <property type="entry name" value="subtilisin-like protease SBT1.5"/>
    <property type="match status" value="1"/>
</dbReference>
<dbReference type="Gene3D" id="3.50.30.30">
    <property type="match status" value="1"/>
</dbReference>
<comment type="caution">
    <text evidence="18">The sequence shown here is derived from an EMBL/GenBank/DDBJ whole genome shotgun (WGS) entry which is preliminary data.</text>
</comment>
<dbReference type="InterPro" id="IPR045051">
    <property type="entry name" value="SBT"/>
</dbReference>
<dbReference type="Gene3D" id="3.40.50.200">
    <property type="entry name" value="Peptidase S8/S53 domain"/>
    <property type="match status" value="1"/>
</dbReference>
<keyword evidence="6 12" id="KW-0645">Protease</keyword>
<evidence type="ECO:0000256" key="11">
    <source>
        <dbReference type="PIRSR" id="PIRSR615500-1"/>
    </source>
</evidence>
<protein>
    <recommendedName>
        <fullName evidence="20">Subtilisin-like protease</fullName>
    </recommendedName>
</protein>
<evidence type="ECO:0000256" key="3">
    <source>
        <dbReference type="ARBA" id="ARBA00011073"/>
    </source>
</evidence>
<dbReference type="PROSITE" id="PS51892">
    <property type="entry name" value="SUBTILASE"/>
    <property type="match status" value="1"/>
</dbReference>
<dbReference type="PROSITE" id="PS00138">
    <property type="entry name" value="SUBTILASE_SER"/>
    <property type="match status" value="1"/>
</dbReference>
<dbReference type="AlphaFoldDB" id="A0AAW1XZ96"/>
<name>A0AAW1XZ96_RUBAR</name>
<dbReference type="SUPFAM" id="SSF52743">
    <property type="entry name" value="Subtilisin-like"/>
    <property type="match status" value="1"/>
</dbReference>
<dbReference type="Gene3D" id="2.60.40.2310">
    <property type="match status" value="1"/>
</dbReference>
<dbReference type="InterPro" id="IPR037045">
    <property type="entry name" value="S8pro/Inhibitor_I9_sf"/>
</dbReference>
<keyword evidence="9 12" id="KW-0720">Serine protease</keyword>
<evidence type="ECO:0000256" key="8">
    <source>
        <dbReference type="ARBA" id="ARBA00022801"/>
    </source>
</evidence>
<dbReference type="Pfam" id="PF17766">
    <property type="entry name" value="fn3_6"/>
    <property type="match status" value="1"/>
</dbReference>
<dbReference type="GO" id="GO:0009609">
    <property type="term" value="P:response to symbiotic bacterium"/>
    <property type="evidence" value="ECO:0007669"/>
    <property type="project" value="UniProtKB-ARBA"/>
</dbReference>
<keyword evidence="7 13" id="KW-0732">Signal</keyword>
<dbReference type="Pfam" id="PF02225">
    <property type="entry name" value="PA"/>
    <property type="match status" value="1"/>
</dbReference>
<dbReference type="Proteomes" id="UP001457282">
    <property type="component" value="Unassembled WGS sequence"/>
</dbReference>
<evidence type="ECO:0008006" key="20">
    <source>
        <dbReference type="Google" id="ProtNLM"/>
    </source>
</evidence>
<feature type="active site" description="Charge relay system" evidence="11 12">
    <location>
        <position position="154"/>
    </location>
</feature>
<dbReference type="InterPro" id="IPR015500">
    <property type="entry name" value="Peptidase_S8_subtilisin-rel"/>
</dbReference>
<evidence type="ECO:0000259" key="14">
    <source>
        <dbReference type="Pfam" id="PF00082"/>
    </source>
</evidence>